<feature type="compositionally biased region" description="Polar residues" evidence="1">
    <location>
        <begin position="47"/>
        <end position="59"/>
    </location>
</feature>
<dbReference type="PANTHER" id="PTHR10782:SF4">
    <property type="entry name" value="TONALLI, ISOFORM E"/>
    <property type="match status" value="1"/>
</dbReference>
<name>A0ABR3ZN83_9PEZI</name>
<dbReference type="Gene3D" id="3.30.40.10">
    <property type="entry name" value="Zinc/RING finger domain, C3HC4 (zinc finger)"/>
    <property type="match status" value="1"/>
</dbReference>
<accession>A0ABR3ZN83</accession>
<feature type="region of interest" description="Disordered" evidence="1">
    <location>
        <begin position="398"/>
        <end position="417"/>
    </location>
</feature>
<feature type="compositionally biased region" description="Polar residues" evidence="1">
    <location>
        <begin position="887"/>
        <end position="903"/>
    </location>
</feature>
<feature type="region of interest" description="Disordered" evidence="1">
    <location>
        <begin position="115"/>
        <end position="188"/>
    </location>
</feature>
<feature type="region of interest" description="Disordered" evidence="1">
    <location>
        <begin position="1436"/>
        <end position="1477"/>
    </location>
</feature>
<dbReference type="PANTHER" id="PTHR10782">
    <property type="entry name" value="ZINC FINGER MIZ DOMAIN-CONTAINING PROTEIN"/>
    <property type="match status" value="1"/>
</dbReference>
<evidence type="ECO:0000313" key="2">
    <source>
        <dbReference type="EMBL" id="KAL1901530.1"/>
    </source>
</evidence>
<dbReference type="EMBL" id="JAWDJO010000005">
    <property type="protein sequence ID" value="KAL1901530.1"/>
    <property type="molecule type" value="Genomic_DNA"/>
</dbReference>
<keyword evidence="3" id="KW-1185">Reference proteome</keyword>
<evidence type="ECO:0008006" key="4">
    <source>
        <dbReference type="Google" id="ProtNLM"/>
    </source>
</evidence>
<comment type="caution">
    <text evidence="2">The sequence shown here is derived from an EMBL/GenBank/DDBJ whole genome shotgun (WGS) entry which is preliminary data.</text>
</comment>
<feature type="compositionally biased region" description="Low complexity" evidence="1">
    <location>
        <begin position="868"/>
        <end position="886"/>
    </location>
</feature>
<feature type="compositionally biased region" description="Polar residues" evidence="1">
    <location>
        <begin position="336"/>
        <end position="358"/>
    </location>
</feature>
<sequence length="1485" mass="163599">MPPSSDRRKKSGAKSTNEPLKLKDRDIAESNKTVAFFLGVPRRAQPWASQSLRPASNAGSIRRRRSRGVDTQNQIDISALNTGIGNGVVVPTSESPTHAKAQTQAPMVVLDPKPYASRSPTMAGPIHSVGFRSNCSRDPTPPPEQNQQGHHAPYATRQTFTSSNAPEATATSSPTSSPVPRLTRTCSQPYTSRHTTFTITENSTDTCLAQHRHLAFNRNGNVGDKLEVLTPIHHAAENGKNNHGLESNHPSQLISHHVRNISAGDYALPRFPSGAQNTFDRDDRGSNNSSNLSQHHDSSLNPFSLSTQSTYQPHNSTTPNPGAASNPGGPVLPRNVPSSKPNEPRSQNLTATITSPTASPHARIQLASPNEATPTEPSHANIDAVEITLRSPQILAEARNKDPQPNAISDAMPSNPADTIIQPQILTAAPTHDDAGKTNADNGRTSLDRKRMYVALESAAKRLCSRPEWQQESVICTPVPTEARAIAPATTMSTVAATPSVFAPTTTAPLSAQTLALSSIPTTSPPTASSETTSSFFSLDWDDIAWRERACEQNNRYNSSIIVAGRLSLLRNAIVGRDVFYLVLHQIFSLTFVNMDFASNLLGIPKHEMTLIIRVMSSIICSSSDVGQNFHLFAISFPFPWFKMSPGDLPKEVGKTIRAIPHFLRRISTLYPKMLSHSKARGYPLLPRELSRGLLLPSATMLRAIYCSNCRTLGITDGHHPNMPQILVTLRAQMTARFLLCLQIENNSQFTSAELKHAEIKAIGHMKLCVKTYAEFLRNNNIPQSTVVSKPPTLVPTVAGTSQTQALAQIQTQAWAQAQISPRAQTRTQTLDQTRRQRRTMYPNEQAHTPQQQYYLNQGRQLIQGRPLQQTERQQQQRQLQRTETQCPSLQSNPGLLPNQLGSTPLSLPASLQNQAAISAINTFAAGIPSNTPSRGNQQARCNIDAWSQPQLQPQQQARLEIPSLHSQAYQAQNHHTRAQQHHPTRPVPNLPAQALLSEFQLLQTVQNRPQRLYSQLLQHPNASPSIASTSNAPSSNMAVAASNSIAPPQTPDKLQRLLLPTSNARIHPNLYPVNEYLAIQAACHNAIAMPPIMQLGYEPTMTHTTHLQYASGFAHPPTLIEKICIIDNALFSVSSNDLRMLARHQPAPGFHQLKIRKYQAGSLTLRMRMCYFPSSHKGEIRLEDWLVAKHVWPTLITIKLNGNIQTNVGRKEVFHHDLPLDITNLVVGGMNELSVGYFQKKAGFELYYAIEFVEIETPHTLHDRILNHQTLPAAITIETIVSRLTATQDDDILASEEMVISLRDPFSTRILKHPVRGMKCSHLECFDLHTWLTTRPIIRKCSLVTGQPCTSENICGLCQRRPKSVLESPPSNPDRWSCPVYGCSEDASPNNLRLDMFLLSVCIEIPASDDVQAVIVDKLGNTKLKFVTMDDATNQTQSLRKGRPLPSTGLDVAKSQDTTHTGGREESQGETTAQEPVVIDLDLY</sequence>
<reference evidence="2 3" key="1">
    <citation type="journal article" date="2024" name="IMA Fungus">
        <title>IMA Genome - F19 : A genome assembly and annotation guide to empower mycologists, including annotated draft genome sequences of Ceratocystis pirilliformis, Diaporthe australafricana, Fusarium ophioides, Paecilomyces lecythidis, and Sporothrix stenoceras.</title>
        <authorList>
            <person name="Aylward J."/>
            <person name="Wilson A.M."/>
            <person name="Visagie C.M."/>
            <person name="Spraker J."/>
            <person name="Barnes I."/>
            <person name="Buitendag C."/>
            <person name="Ceriani C."/>
            <person name="Del Mar Angel L."/>
            <person name="du Plessis D."/>
            <person name="Fuchs T."/>
            <person name="Gasser K."/>
            <person name="Kramer D."/>
            <person name="Li W."/>
            <person name="Munsamy K."/>
            <person name="Piso A."/>
            <person name="Price J.L."/>
            <person name="Sonnekus B."/>
            <person name="Thomas C."/>
            <person name="van der Nest A."/>
            <person name="van Dijk A."/>
            <person name="van Heerden A."/>
            <person name="van Vuuren N."/>
            <person name="Yilmaz N."/>
            <person name="Duong T.A."/>
            <person name="van der Merwe N.A."/>
            <person name="Wingfield M.J."/>
            <person name="Wingfield B.D."/>
        </authorList>
    </citation>
    <scope>NUCLEOTIDE SEQUENCE [LARGE SCALE GENOMIC DNA]</scope>
    <source>
        <strain evidence="2 3">CMW 12675</strain>
    </source>
</reference>
<evidence type="ECO:0000313" key="3">
    <source>
        <dbReference type="Proteomes" id="UP001583280"/>
    </source>
</evidence>
<evidence type="ECO:0000256" key="1">
    <source>
        <dbReference type="SAM" id="MobiDB-lite"/>
    </source>
</evidence>
<dbReference type="Proteomes" id="UP001583280">
    <property type="component" value="Unassembled WGS sequence"/>
</dbReference>
<feature type="region of interest" description="Disordered" evidence="1">
    <location>
        <begin position="45"/>
        <end position="70"/>
    </location>
</feature>
<feature type="region of interest" description="Disordered" evidence="1">
    <location>
        <begin position="968"/>
        <end position="990"/>
    </location>
</feature>
<feature type="region of interest" description="Disordered" evidence="1">
    <location>
        <begin position="266"/>
        <end position="359"/>
    </location>
</feature>
<dbReference type="InterPro" id="IPR013083">
    <property type="entry name" value="Znf_RING/FYVE/PHD"/>
</dbReference>
<feature type="compositionally biased region" description="Basic residues" evidence="1">
    <location>
        <begin position="975"/>
        <end position="985"/>
    </location>
</feature>
<feature type="region of interest" description="Disordered" evidence="1">
    <location>
        <begin position="1022"/>
        <end position="1049"/>
    </location>
</feature>
<proteinExistence type="predicted"/>
<feature type="compositionally biased region" description="Polar residues" evidence="1">
    <location>
        <begin position="1022"/>
        <end position="1048"/>
    </location>
</feature>
<feature type="compositionally biased region" description="Low complexity" evidence="1">
    <location>
        <begin position="319"/>
        <end position="329"/>
    </location>
</feature>
<feature type="region of interest" description="Disordered" evidence="1">
    <location>
        <begin position="1"/>
        <end position="26"/>
    </location>
</feature>
<feature type="compositionally biased region" description="Low complexity" evidence="1">
    <location>
        <begin position="161"/>
        <end position="178"/>
    </location>
</feature>
<organism evidence="2 3">
    <name type="scientific">Ceratocystis pirilliformis</name>
    <dbReference type="NCBI Taxonomy" id="259994"/>
    <lineage>
        <taxon>Eukaryota</taxon>
        <taxon>Fungi</taxon>
        <taxon>Dikarya</taxon>
        <taxon>Ascomycota</taxon>
        <taxon>Pezizomycotina</taxon>
        <taxon>Sordariomycetes</taxon>
        <taxon>Hypocreomycetidae</taxon>
        <taxon>Microascales</taxon>
        <taxon>Ceratocystidaceae</taxon>
        <taxon>Ceratocystis</taxon>
    </lineage>
</organism>
<gene>
    <name evidence="2" type="ORF">Cpir12675_000399</name>
</gene>
<feature type="region of interest" description="Disordered" evidence="1">
    <location>
        <begin position="868"/>
        <end position="903"/>
    </location>
</feature>
<feature type="compositionally biased region" description="Polar residues" evidence="1">
    <location>
        <begin position="286"/>
        <end position="318"/>
    </location>
</feature>
<protein>
    <recommendedName>
        <fullName evidence="4">SP-RING-type domain-containing protein</fullName>
    </recommendedName>
</protein>